<dbReference type="Proteomes" id="UP000063063">
    <property type="component" value="Chromosome 27"/>
</dbReference>
<evidence type="ECO:0000256" key="1">
    <source>
        <dbReference type="SAM" id="MobiDB-lite"/>
    </source>
</evidence>
<proteinExistence type="predicted"/>
<dbReference type="KEGG" id="lpan:LPMP_272270"/>
<evidence type="ECO:0000313" key="3">
    <source>
        <dbReference type="Proteomes" id="UP000063063"/>
    </source>
</evidence>
<reference evidence="2 3" key="1">
    <citation type="journal article" date="2015" name="Sci. Rep.">
        <title>The genome of Leishmania panamensis: insights into genomics of the L. (Viannia) subgenus.</title>
        <authorList>
            <person name="Llanes A."/>
            <person name="Restrepo C.M."/>
            <person name="Vecchio G.D."/>
            <person name="Anguizola F.J."/>
            <person name="Lleonart R."/>
        </authorList>
    </citation>
    <scope>NUCLEOTIDE SEQUENCE [LARGE SCALE GENOMIC DNA]</scope>
    <source>
        <strain evidence="2 3">MHOM/PA/94/PSC-1</strain>
    </source>
</reference>
<feature type="compositionally biased region" description="Low complexity" evidence="1">
    <location>
        <begin position="568"/>
        <end position="580"/>
    </location>
</feature>
<feature type="compositionally biased region" description="Polar residues" evidence="1">
    <location>
        <begin position="431"/>
        <end position="443"/>
    </location>
</feature>
<dbReference type="VEuPathDB" id="TriTrypDB:LPMP_272270"/>
<evidence type="ECO:0000313" key="2">
    <source>
        <dbReference type="EMBL" id="AIN99606.1"/>
    </source>
</evidence>
<dbReference type="OrthoDB" id="265985at2759"/>
<dbReference type="EMBL" id="CP009396">
    <property type="protein sequence ID" value="AIN99606.1"/>
    <property type="molecule type" value="Genomic_DNA"/>
</dbReference>
<feature type="region of interest" description="Disordered" evidence="1">
    <location>
        <begin position="610"/>
        <end position="631"/>
    </location>
</feature>
<feature type="compositionally biased region" description="Basic and acidic residues" evidence="1">
    <location>
        <begin position="277"/>
        <end position="286"/>
    </location>
</feature>
<dbReference type="GeneID" id="22576405"/>
<dbReference type="eggNOG" id="ENOG502SK5B">
    <property type="taxonomic scope" value="Eukaryota"/>
</dbReference>
<organism evidence="2 3">
    <name type="scientific">Leishmania panamensis</name>
    <dbReference type="NCBI Taxonomy" id="5679"/>
    <lineage>
        <taxon>Eukaryota</taxon>
        <taxon>Discoba</taxon>
        <taxon>Euglenozoa</taxon>
        <taxon>Kinetoplastea</taxon>
        <taxon>Metakinetoplastina</taxon>
        <taxon>Trypanosomatida</taxon>
        <taxon>Trypanosomatidae</taxon>
        <taxon>Leishmaniinae</taxon>
        <taxon>Leishmania</taxon>
        <taxon>Leishmania guyanensis species complex</taxon>
    </lineage>
</organism>
<feature type="region of interest" description="Disordered" evidence="1">
    <location>
        <begin position="554"/>
        <end position="586"/>
    </location>
</feature>
<feature type="region of interest" description="Disordered" evidence="1">
    <location>
        <begin position="129"/>
        <end position="202"/>
    </location>
</feature>
<gene>
    <name evidence="2" type="ORF">LPMP_272270</name>
</gene>
<sequence>MKRRVSATRLPGAFATPAGASPLPATELCVYECSSGAAAVVESPQWREWGKNSGCSDDSKLYNELSQLEVTMQKKSGTLQAILGDALPKSPSVIGPGALQTSPPTGELLLQKEEFLGQLVQRVRASCASVPREHSASTSDSEQDTGLRTESHRVSSPLPRRPSPSGVKFAESTRVRSSDAGQRSMGRSRSRSPSPISASSMVKRLTQPAATEAVQAQTASLVGRGVQAPGSPMYQRSSPTSPDPRPPSTDLYATGGALRSSLQYSRCSGVSRGRRSLSAERPDNSDARVPLASPIQEADEKELDSFWSRATAAWTGVPGVGRQRSLSGIRSESVHHQSTHPQWNPHPIQAARPAWNQRQPQKKQRPVVSVPGSQPPSSGRRCASRSSETPINAQGLRGARSEEKDARGASHRSAERSLRRTASISLHLKQEQPTAPRHTTGQSPRAAVTSPLSPPSARALFQSHDAHSVAQTTSPLEQERETSLQSRCDVALARATQAERQCSILSHALEQLLVDHAAEKTAWAVRHAALEQRVTSIAEWISGIDAEANLNAASQEATGTPAPETAISDTTTSQVSTEQSEAGDTACPTVTAVAKSTTWEEDVDIADITNNSGSHSADGSPLPCAPGATPTPARCNSANTDGGNASACQVRLPPSPPLILHMHAAAATQ</sequence>
<feature type="compositionally biased region" description="Low complexity" evidence="1">
    <location>
        <begin position="366"/>
        <end position="381"/>
    </location>
</feature>
<keyword evidence="3" id="KW-1185">Reference proteome</keyword>
<accession>A0A088SD10</accession>
<dbReference type="VEuPathDB" id="TriTrypDB:LPAL13_270031000"/>
<feature type="compositionally biased region" description="Basic and acidic residues" evidence="1">
    <location>
        <begin position="399"/>
        <end position="418"/>
    </location>
</feature>
<feature type="compositionally biased region" description="Low complexity" evidence="1">
    <location>
        <begin position="180"/>
        <end position="201"/>
    </location>
</feature>
<feature type="region of interest" description="Disordered" evidence="1">
    <location>
        <begin position="319"/>
        <end position="458"/>
    </location>
</feature>
<feature type="region of interest" description="Disordered" evidence="1">
    <location>
        <begin position="223"/>
        <end position="297"/>
    </location>
</feature>
<dbReference type="AlphaFoldDB" id="A0A088SD10"/>
<dbReference type="RefSeq" id="XP_010700313.1">
    <property type="nucleotide sequence ID" value="XM_010702011.1"/>
</dbReference>
<name>A0A088SD10_LEIPA</name>
<protein>
    <submittedName>
        <fullName evidence="2">Uncharacterized protein</fullName>
    </submittedName>
</protein>